<dbReference type="EMBL" id="JAZGJU010000034">
    <property type="protein sequence ID" value="MEE6128878.1"/>
    <property type="molecule type" value="Genomic_DNA"/>
</dbReference>
<comment type="caution">
    <text evidence="1">The sequence shown here is derived from an EMBL/GenBank/DDBJ whole genome shotgun (WGS) entry which is preliminary data.</text>
</comment>
<proteinExistence type="predicted"/>
<dbReference type="InterPro" id="IPR026350">
    <property type="entry name" value="GxxExxY"/>
</dbReference>
<sequence length="36" mass="4288">FQLLNYLRITDLRLGMILNFHSVLFKNGVKRIVNKL</sequence>
<dbReference type="RefSeq" id="WP_330937381.1">
    <property type="nucleotide sequence ID" value="NZ_JAZGJU010000034.1"/>
</dbReference>
<gene>
    <name evidence="1" type="ORF">V2E39_15880</name>
</gene>
<accession>A0ABU7R241</accession>
<reference evidence="1 2" key="1">
    <citation type="submission" date="2024-01" db="EMBL/GenBank/DDBJ databases">
        <title>Whole genome of Chryseobacterium arthrosphaerae NNCa 2741.</title>
        <authorList>
            <person name="Boriskina E.V."/>
            <person name="Gordinskaya N.A."/>
            <person name="Kropotov V.S."/>
            <person name="Alekseeva A.E."/>
            <person name="Makhova M.A."/>
            <person name="Kryazhev D.V."/>
            <person name="Shkurkina I.S."/>
        </authorList>
    </citation>
    <scope>NUCLEOTIDE SEQUENCE [LARGE SCALE GENOMIC DNA]</scope>
    <source>
        <strain evidence="1 2">NNCa 2741</strain>
    </source>
</reference>
<dbReference type="Proteomes" id="UP001350005">
    <property type="component" value="Unassembled WGS sequence"/>
</dbReference>
<organism evidence="1 2">
    <name type="scientific">Chryseobacterium arthrosphaerae</name>
    <dbReference type="NCBI Taxonomy" id="651561"/>
    <lineage>
        <taxon>Bacteria</taxon>
        <taxon>Pseudomonadati</taxon>
        <taxon>Bacteroidota</taxon>
        <taxon>Flavobacteriia</taxon>
        <taxon>Flavobacteriales</taxon>
        <taxon>Weeksellaceae</taxon>
        <taxon>Chryseobacterium group</taxon>
        <taxon>Chryseobacterium</taxon>
    </lineage>
</organism>
<feature type="non-terminal residue" evidence="1">
    <location>
        <position position="1"/>
    </location>
</feature>
<name>A0ABU7R241_9FLAO</name>
<protein>
    <submittedName>
        <fullName evidence="1">GxxExxY protein</fullName>
    </submittedName>
</protein>
<evidence type="ECO:0000313" key="2">
    <source>
        <dbReference type="Proteomes" id="UP001350005"/>
    </source>
</evidence>
<evidence type="ECO:0000313" key="1">
    <source>
        <dbReference type="EMBL" id="MEE6128878.1"/>
    </source>
</evidence>
<keyword evidence="2" id="KW-1185">Reference proteome</keyword>
<dbReference type="Pfam" id="PF13366">
    <property type="entry name" value="PDDEXK_3"/>
    <property type="match status" value="1"/>
</dbReference>